<evidence type="ECO:0000313" key="3">
    <source>
        <dbReference type="Proteomes" id="UP000288805"/>
    </source>
</evidence>
<dbReference type="AlphaFoldDB" id="A0A438KB63"/>
<dbReference type="Proteomes" id="UP000288805">
    <property type="component" value="Unassembled WGS sequence"/>
</dbReference>
<gene>
    <name evidence="2" type="primary">GIP_324</name>
    <name evidence="2" type="ORF">CK203_006581</name>
</gene>
<dbReference type="PANTHER" id="PTHR11439:SF440">
    <property type="entry name" value="INTEGRASE CATALYTIC DOMAIN-CONTAINING PROTEIN"/>
    <property type="match status" value="1"/>
</dbReference>
<feature type="region of interest" description="Disordered" evidence="1">
    <location>
        <begin position="1"/>
        <end position="23"/>
    </location>
</feature>
<evidence type="ECO:0000256" key="1">
    <source>
        <dbReference type="SAM" id="MobiDB-lite"/>
    </source>
</evidence>
<reference evidence="2 3" key="1">
    <citation type="journal article" date="2018" name="PLoS Genet.">
        <title>Population sequencing reveals clonal diversity and ancestral inbreeding in the grapevine cultivar Chardonnay.</title>
        <authorList>
            <person name="Roach M.J."/>
            <person name="Johnson D.L."/>
            <person name="Bohlmann J."/>
            <person name="van Vuuren H.J."/>
            <person name="Jones S.J."/>
            <person name="Pretorius I.S."/>
            <person name="Schmidt S.A."/>
            <person name="Borneman A.R."/>
        </authorList>
    </citation>
    <scope>NUCLEOTIDE SEQUENCE [LARGE SCALE GENOMIC DNA]</scope>
    <source>
        <strain evidence="3">cv. Chardonnay</strain>
        <tissue evidence="2">Leaf</tissue>
    </source>
</reference>
<dbReference type="PANTHER" id="PTHR11439">
    <property type="entry name" value="GAG-POL-RELATED RETROTRANSPOSON"/>
    <property type="match status" value="1"/>
</dbReference>
<organism evidence="2 3">
    <name type="scientific">Vitis vinifera</name>
    <name type="common">Grape</name>
    <dbReference type="NCBI Taxonomy" id="29760"/>
    <lineage>
        <taxon>Eukaryota</taxon>
        <taxon>Viridiplantae</taxon>
        <taxon>Streptophyta</taxon>
        <taxon>Embryophyta</taxon>
        <taxon>Tracheophyta</taxon>
        <taxon>Spermatophyta</taxon>
        <taxon>Magnoliopsida</taxon>
        <taxon>eudicotyledons</taxon>
        <taxon>Gunneridae</taxon>
        <taxon>Pentapetalae</taxon>
        <taxon>rosids</taxon>
        <taxon>Vitales</taxon>
        <taxon>Vitaceae</taxon>
        <taxon>Viteae</taxon>
        <taxon>Vitis</taxon>
    </lineage>
</organism>
<proteinExistence type="predicted"/>
<accession>A0A438KB63</accession>
<evidence type="ECO:0000313" key="2">
    <source>
        <dbReference type="EMBL" id="RVX18434.1"/>
    </source>
</evidence>
<comment type="caution">
    <text evidence="2">The sequence shown here is derived from an EMBL/GenBank/DDBJ whole genome shotgun (WGS) entry which is preliminary data.</text>
</comment>
<sequence length="164" mass="18648">MSGCKPASIPIDPDQKLEDDKEGDLVDTSQYQRLVGRLIYLSHTQLDIALVMSIKTTQQNIKAYTNVDWASSITDRSTSGYCTYVWGNLVTQQKVLEELKMSVNMLMKLDCNNKNAISIAQNPMQHDRTKHVEIDRHFIKEKVNNGTICMPFVPTMQQIVDILT</sequence>
<protein>
    <submittedName>
        <fullName evidence="2">Copia protein</fullName>
    </submittedName>
</protein>
<dbReference type="CDD" id="cd09272">
    <property type="entry name" value="RNase_HI_RT_Ty1"/>
    <property type="match status" value="1"/>
</dbReference>
<dbReference type="EMBL" id="QGNW01000011">
    <property type="protein sequence ID" value="RVX18434.1"/>
    <property type="molecule type" value="Genomic_DNA"/>
</dbReference>
<name>A0A438KB63_VITVI</name>